<keyword evidence="2" id="KW-1185">Reference proteome</keyword>
<sequence>MPEEATLSTTIISRDASNTSTNAGCEPSYSTVLLYAVPMIQHLRDGLRIAIDLLSCCLVTMQSTDLHSMTSTLLKRTLFDIMRSTASGASLNGNFSIRH</sequence>
<dbReference type="Proteomes" id="UP000830671">
    <property type="component" value="Chromosome 2"/>
</dbReference>
<name>A0A9Q8SJB2_9PEZI</name>
<accession>A0A9Q8SJB2</accession>
<dbReference type="AlphaFoldDB" id="A0A9Q8SJB2"/>
<evidence type="ECO:0000313" key="1">
    <source>
        <dbReference type="EMBL" id="UQC78406.1"/>
    </source>
</evidence>
<dbReference type="RefSeq" id="XP_049140043.1">
    <property type="nucleotide sequence ID" value="XM_049282900.1"/>
</dbReference>
<organism evidence="1 2">
    <name type="scientific">Colletotrichum lupini</name>
    <dbReference type="NCBI Taxonomy" id="145971"/>
    <lineage>
        <taxon>Eukaryota</taxon>
        <taxon>Fungi</taxon>
        <taxon>Dikarya</taxon>
        <taxon>Ascomycota</taxon>
        <taxon>Pezizomycotina</taxon>
        <taxon>Sordariomycetes</taxon>
        <taxon>Hypocreomycetidae</taxon>
        <taxon>Glomerellales</taxon>
        <taxon>Glomerellaceae</taxon>
        <taxon>Colletotrichum</taxon>
        <taxon>Colletotrichum acutatum species complex</taxon>
    </lineage>
</organism>
<gene>
    <name evidence="1" type="ORF">CLUP02_03883</name>
</gene>
<proteinExistence type="predicted"/>
<evidence type="ECO:0000313" key="2">
    <source>
        <dbReference type="Proteomes" id="UP000830671"/>
    </source>
</evidence>
<dbReference type="EMBL" id="CP019474">
    <property type="protein sequence ID" value="UQC78406.1"/>
    <property type="molecule type" value="Genomic_DNA"/>
</dbReference>
<dbReference type="KEGG" id="clup:CLUP02_03883"/>
<reference evidence="1" key="1">
    <citation type="journal article" date="2021" name="Mol. Plant Microbe Interact.">
        <title>Complete Genome Sequence of the Plant-Pathogenic Fungus Colletotrichum lupini.</title>
        <authorList>
            <person name="Baroncelli R."/>
            <person name="Pensec F."/>
            <person name="Da Lio D."/>
            <person name="Boufleur T."/>
            <person name="Vicente I."/>
            <person name="Sarrocco S."/>
            <person name="Picot A."/>
            <person name="Baraldi E."/>
            <person name="Sukno S."/>
            <person name="Thon M."/>
            <person name="Le Floch G."/>
        </authorList>
    </citation>
    <scope>NUCLEOTIDE SEQUENCE</scope>
    <source>
        <strain evidence="1">IMI 504893</strain>
    </source>
</reference>
<dbReference type="GeneID" id="73337910"/>
<protein>
    <submittedName>
        <fullName evidence="1">Uncharacterized protein</fullName>
    </submittedName>
</protein>